<proteinExistence type="predicted"/>
<dbReference type="Proteomes" id="UP000334820">
    <property type="component" value="Unassembled WGS sequence"/>
</dbReference>
<dbReference type="Gene3D" id="3.40.50.150">
    <property type="entry name" value="Vaccinia Virus protein VP39"/>
    <property type="match status" value="1"/>
</dbReference>
<gene>
    <name evidence="1" type="ORF">KTAU_03030</name>
</gene>
<keyword evidence="2" id="KW-1185">Reference proteome</keyword>
<comment type="caution">
    <text evidence="1">The sequence shown here is derived from an EMBL/GenBank/DDBJ whole genome shotgun (WGS) entry which is preliminary data.</text>
</comment>
<evidence type="ECO:0008006" key="3">
    <source>
        <dbReference type="Google" id="ProtNLM"/>
    </source>
</evidence>
<dbReference type="SUPFAM" id="SSF53335">
    <property type="entry name" value="S-adenosyl-L-methionine-dependent methyltransferases"/>
    <property type="match status" value="1"/>
</dbReference>
<dbReference type="EMBL" id="BKZV01000001">
    <property type="protein sequence ID" value="GER81665.1"/>
    <property type="molecule type" value="Genomic_DNA"/>
</dbReference>
<sequence length="310" mass="34391">MRIDSLPYNNAQTQGPARRRWLQEHAPQHLEQCATLMLEALGRRSPALSQGIAVLGAGACTEIPLEKLARAADEVVLVDLDRAALLQARAELPAASLQARVQLLTCDLTGGVSALLQERLRLLPWRLLEQGEASALWDRLAAVLDDCPVPDPPQIEGLPRAAFGLAISSLVLSQLFSYPLLDLLDTVQQRAARHLGMQERHRRYQEAAQHFRLRVMAAHLHLLRELVEPGGLIVLLSDVRGFLFKEGEVSQGGPLRRELPLVPYAFFDLVHQAFTVLAERRWEWLSDLPTAERPGRGYEVVGYLAAVPAT</sequence>
<reference evidence="1 2" key="1">
    <citation type="journal article" date="2019" name="Int. J. Syst. Evol. Microbiol.">
        <title>Thermogemmatispora aurantia sp. nov. and Thermogemmatispora argillosa sp. nov., within the class Ktedonobacteria, and emended description of the genus Thermogemmatispora.</title>
        <authorList>
            <person name="Zheng Y."/>
            <person name="Wang C.M."/>
            <person name="Sakai Y."/>
            <person name="Abe K."/>
            <person name="Yokota A."/>
            <person name="Yabe S."/>
        </authorList>
    </citation>
    <scope>NUCLEOTIDE SEQUENCE [LARGE SCALE GENOMIC DNA]</scope>
    <source>
        <strain evidence="1 2">A1-2</strain>
    </source>
</reference>
<evidence type="ECO:0000313" key="1">
    <source>
        <dbReference type="EMBL" id="GER81665.1"/>
    </source>
</evidence>
<protein>
    <recommendedName>
        <fullName evidence="3">Class I SAM-dependent methyltransferase</fullName>
    </recommendedName>
</protein>
<dbReference type="AlphaFoldDB" id="A0A5J4K1H4"/>
<dbReference type="InterPro" id="IPR029063">
    <property type="entry name" value="SAM-dependent_MTases_sf"/>
</dbReference>
<accession>A0A5J4K1H4</accession>
<evidence type="ECO:0000313" key="2">
    <source>
        <dbReference type="Proteomes" id="UP000334820"/>
    </source>
</evidence>
<organism evidence="1 2">
    <name type="scientific">Thermogemmatispora aurantia</name>
    <dbReference type="NCBI Taxonomy" id="2045279"/>
    <lineage>
        <taxon>Bacteria</taxon>
        <taxon>Bacillati</taxon>
        <taxon>Chloroflexota</taxon>
        <taxon>Ktedonobacteria</taxon>
        <taxon>Thermogemmatisporales</taxon>
        <taxon>Thermogemmatisporaceae</taxon>
        <taxon>Thermogemmatispora</taxon>
    </lineage>
</organism>
<dbReference type="RefSeq" id="WP_151726688.1">
    <property type="nucleotide sequence ID" value="NZ_BKZV01000001.1"/>
</dbReference>
<name>A0A5J4K1H4_9CHLR</name>